<keyword evidence="1" id="KW-1185">Reference proteome</keyword>
<dbReference type="Proteomes" id="UP000695000">
    <property type="component" value="Unplaced"/>
</dbReference>
<name>A0ABM1MY04_NICVS</name>
<proteinExistence type="predicted"/>
<dbReference type="GeneID" id="108564817"/>
<evidence type="ECO:0000313" key="1">
    <source>
        <dbReference type="Proteomes" id="UP000695000"/>
    </source>
</evidence>
<evidence type="ECO:0000313" key="2">
    <source>
        <dbReference type="RefSeq" id="XP_017779454.1"/>
    </source>
</evidence>
<gene>
    <name evidence="2" type="primary">LOC108564817</name>
</gene>
<organism evidence="1 2">
    <name type="scientific">Nicrophorus vespilloides</name>
    <name type="common">Boreal carrion beetle</name>
    <dbReference type="NCBI Taxonomy" id="110193"/>
    <lineage>
        <taxon>Eukaryota</taxon>
        <taxon>Metazoa</taxon>
        <taxon>Ecdysozoa</taxon>
        <taxon>Arthropoda</taxon>
        <taxon>Hexapoda</taxon>
        <taxon>Insecta</taxon>
        <taxon>Pterygota</taxon>
        <taxon>Neoptera</taxon>
        <taxon>Endopterygota</taxon>
        <taxon>Coleoptera</taxon>
        <taxon>Polyphaga</taxon>
        <taxon>Staphyliniformia</taxon>
        <taxon>Silphidae</taxon>
        <taxon>Nicrophorinae</taxon>
        <taxon>Nicrophorus</taxon>
    </lineage>
</organism>
<reference evidence="2" key="1">
    <citation type="submission" date="2025-08" db="UniProtKB">
        <authorList>
            <consortium name="RefSeq"/>
        </authorList>
    </citation>
    <scope>IDENTIFICATION</scope>
    <source>
        <tissue evidence="2">Whole Larva</tissue>
    </source>
</reference>
<sequence>MDCWKETVLLSLQQDLSEITAVIWEMLDVVPNANFNSWLFPTKFCRDLLSIQMRNSADYTHHLEHILDRIYYVFNILLIHLQEDTSNAKKGISRPIKVTLGKCVLSVWKAVAVLVSKNKSKDKRLQSELELCHCSSQTDYVNSGNCDSCDVALVCLKSVSDSLERNLSSSRTSRARESLQANAFRVNLSNCMHSICEAIEDDVMRMAKENYAHYEQLSRMSGELSEAREKLASEGIAAMENREEIRKLKDFLAKDVYVKRNSGSRVCT</sequence>
<dbReference type="RefSeq" id="XP_017779454.1">
    <property type="nucleotide sequence ID" value="XM_017923965.1"/>
</dbReference>
<accession>A0ABM1MY04</accession>
<protein>
    <submittedName>
        <fullName evidence="2">Uncharacterized protein LOC108564817</fullName>
    </submittedName>
</protein>